<dbReference type="VEuPathDB" id="FungiDB:PTTG_01293"/>
<dbReference type="AlphaFoldDB" id="A0A180GZT8"/>
<dbReference type="OrthoDB" id="2500956at2759"/>
<feature type="region of interest" description="Disordered" evidence="1">
    <location>
        <begin position="117"/>
        <end position="166"/>
    </location>
</feature>
<organism evidence="2">
    <name type="scientific">Puccinia triticina (isolate 1-1 / race 1 (BBBD))</name>
    <name type="common">Brown leaf rust fungus</name>
    <dbReference type="NCBI Taxonomy" id="630390"/>
    <lineage>
        <taxon>Eukaryota</taxon>
        <taxon>Fungi</taxon>
        <taxon>Dikarya</taxon>
        <taxon>Basidiomycota</taxon>
        <taxon>Pucciniomycotina</taxon>
        <taxon>Pucciniomycetes</taxon>
        <taxon>Pucciniales</taxon>
        <taxon>Pucciniaceae</taxon>
        <taxon>Puccinia</taxon>
    </lineage>
</organism>
<reference evidence="3" key="4">
    <citation type="submission" date="2025-05" db="UniProtKB">
        <authorList>
            <consortium name="EnsemblFungi"/>
        </authorList>
    </citation>
    <scope>IDENTIFICATION</scope>
    <source>
        <strain evidence="3">isolate 1-1 / race 1 (BBBD)</strain>
    </source>
</reference>
<name>A0A180GZT8_PUCT1</name>
<sequence>MLFLFTRVGPNGQSSAPETSSSWMLNASSRDLRKAKSTPILRINGTTPTTAGAPSPETTSAGIATDSLGVPSSLTGPALSTSTAVRLACPKPPHISDQAQNKHASFTRKIRYRLSSFSNRGPGSPLLQQAATSPTRPDDFSPPVSYSHGSCTMHSSGSMSPTTEKYPSKLYDDAKAVPARESRDRSQSVLEQRSPSYASMTFFKDGLNKAHKFFGRALEGFSDKDSDEDVSDESHDEDEEDLNMLYSNVMVPLEFPGEDDGETTSSSSSPFEPDFDKKVGQTTSPEDSTPSYYFKKQSSSCSLKKNNLLAPQASEPLSASLGSDLYPEMTTTSNPYSITSQQCHDVKLQII</sequence>
<feature type="compositionally biased region" description="Acidic residues" evidence="1">
    <location>
        <begin position="225"/>
        <end position="242"/>
    </location>
</feature>
<evidence type="ECO:0000256" key="1">
    <source>
        <dbReference type="SAM" id="MobiDB-lite"/>
    </source>
</evidence>
<feature type="compositionally biased region" description="Polar residues" evidence="1">
    <location>
        <begin position="117"/>
        <end position="135"/>
    </location>
</feature>
<protein>
    <submittedName>
        <fullName evidence="2 3">Uncharacterized protein</fullName>
    </submittedName>
</protein>
<keyword evidence="4" id="KW-1185">Reference proteome</keyword>
<reference evidence="2" key="1">
    <citation type="submission" date="2009-11" db="EMBL/GenBank/DDBJ databases">
        <authorList>
            <consortium name="The Broad Institute Genome Sequencing Platform"/>
            <person name="Ward D."/>
            <person name="Feldgarden M."/>
            <person name="Earl A."/>
            <person name="Young S.K."/>
            <person name="Zeng Q."/>
            <person name="Koehrsen M."/>
            <person name="Alvarado L."/>
            <person name="Berlin A."/>
            <person name="Bochicchio J."/>
            <person name="Borenstein D."/>
            <person name="Chapman S.B."/>
            <person name="Chen Z."/>
            <person name="Engels R."/>
            <person name="Freedman E."/>
            <person name="Gellesch M."/>
            <person name="Goldberg J."/>
            <person name="Griggs A."/>
            <person name="Gujja S."/>
            <person name="Heilman E."/>
            <person name="Heiman D."/>
            <person name="Hepburn T."/>
            <person name="Howarth C."/>
            <person name="Jen D."/>
            <person name="Larson L."/>
            <person name="Lewis B."/>
            <person name="Mehta T."/>
            <person name="Park D."/>
            <person name="Pearson M."/>
            <person name="Roberts A."/>
            <person name="Saif S."/>
            <person name="Shea T."/>
            <person name="Shenoy N."/>
            <person name="Sisk P."/>
            <person name="Stolte C."/>
            <person name="Sykes S."/>
            <person name="Thomson T."/>
            <person name="Walk T."/>
            <person name="White J."/>
            <person name="Yandava C."/>
            <person name="Izard J."/>
            <person name="Baranova O.V."/>
            <person name="Blanton J.M."/>
            <person name="Tanner A.C."/>
            <person name="Dewhirst F.E."/>
            <person name="Haas B."/>
            <person name="Nusbaum C."/>
            <person name="Birren B."/>
        </authorList>
    </citation>
    <scope>NUCLEOTIDE SEQUENCE [LARGE SCALE GENOMIC DNA]</scope>
    <source>
        <strain evidence="2">1-1 BBBD Race 1</strain>
    </source>
</reference>
<dbReference type="EMBL" id="ADAS02000012">
    <property type="protein sequence ID" value="OAV97533.1"/>
    <property type="molecule type" value="Genomic_DNA"/>
</dbReference>
<proteinExistence type="predicted"/>
<feature type="compositionally biased region" description="Low complexity" evidence="1">
    <location>
        <begin position="263"/>
        <end position="272"/>
    </location>
</feature>
<dbReference type="Proteomes" id="UP000005240">
    <property type="component" value="Unassembled WGS sequence"/>
</dbReference>
<dbReference type="EnsemblFungi" id="PTTG_01293-t43_1">
    <property type="protein sequence ID" value="PTTG_01293-t43_1-p1"/>
    <property type="gene ID" value="PTTG_01293"/>
</dbReference>
<evidence type="ECO:0000313" key="3">
    <source>
        <dbReference type="EnsemblFungi" id="PTTG_01293-t43_1-p1"/>
    </source>
</evidence>
<gene>
    <name evidence="2" type="ORF">PTTG_01293</name>
</gene>
<feature type="compositionally biased region" description="Polar residues" evidence="1">
    <location>
        <begin position="280"/>
        <end position="291"/>
    </location>
</feature>
<reference evidence="3 4" key="3">
    <citation type="journal article" date="2017" name="G3 (Bethesda)">
        <title>Comparative analysis highlights variable genome content of wheat rusts and divergence of the mating loci.</title>
        <authorList>
            <person name="Cuomo C.A."/>
            <person name="Bakkeren G."/>
            <person name="Khalil H.B."/>
            <person name="Panwar V."/>
            <person name="Joly D."/>
            <person name="Linning R."/>
            <person name="Sakthikumar S."/>
            <person name="Song X."/>
            <person name="Adiconis X."/>
            <person name="Fan L."/>
            <person name="Goldberg J.M."/>
            <person name="Levin J.Z."/>
            <person name="Young S."/>
            <person name="Zeng Q."/>
            <person name="Anikster Y."/>
            <person name="Bruce M."/>
            <person name="Wang M."/>
            <person name="Yin C."/>
            <person name="McCallum B."/>
            <person name="Szabo L.J."/>
            <person name="Hulbert S."/>
            <person name="Chen X."/>
            <person name="Fellers J.P."/>
        </authorList>
    </citation>
    <scope>NUCLEOTIDE SEQUENCE</scope>
    <source>
        <strain evidence="4">Isolate 1-1 / race 1 (BBBD)</strain>
        <strain evidence="3">isolate 1-1 / race 1 (BBBD)</strain>
    </source>
</reference>
<feature type="compositionally biased region" description="Polar residues" evidence="1">
    <location>
        <begin position="147"/>
        <end position="165"/>
    </location>
</feature>
<accession>A0A180GZT8</accession>
<evidence type="ECO:0000313" key="2">
    <source>
        <dbReference type="EMBL" id="OAV97533.1"/>
    </source>
</evidence>
<evidence type="ECO:0000313" key="4">
    <source>
        <dbReference type="Proteomes" id="UP000005240"/>
    </source>
</evidence>
<reference evidence="2" key="2">
    <citation type="submission" date="2016-05" db="EMBL/GenBank/DDBJ databases">
        <title>Comparative analysis highlights variable genome content of wheat rusts and divergence of the mating loci.</title>
        <authorList>
            <person name="Cuomo C.A."/>
            <person name="Bakkeren G."/>
            <person name="Szabo L."/>
            <person name="Khalil H."/>
            <person name="Joly D."/>
            <person name="Goldberg J."/>
            <person name="Young S."/>
            <person name="Zeng Q."/>
            <person name="Fellers J."/>
        </authorList>
    </citation>
    <scope>NUCLEOTIDE SEQUENCE [LARGE SCALE GENOMIC DNA]</scope>
    <source>
        <strain evidence="2">1-1 BBBD Race 1</strain>
    </source>
</reference>
<feature type="region of interest" description="Disordered" evidence="1">
    <location>
        <begin position="221"/>
        <end position="292"/>
    </location>
</feature>